<dbReference type="KEGG" id="marp:QYS47_08970"/>
<evidence type="ECO:0000313" key="3">
    <source>
        <dbReference type="Proteomes" id="UP001244443"/>
    </source>
</evidence>
<keyword evidence="3" id="KW-1185">Reference proteome</keyword>
<gene>
    <name evidence="1" type="ORF">QYS47_08970</name>
    <name evidence="2" type="ORF">QYS48_29020</name>
</gene>
<protein>
    <submittedName>
        <fullName evidence="2">WbqC family protein</fullName>
    </submittedName>
</protein>
<evidence type="ECO:0000313" key="2">
    <source>
        <dbReference type="EMBL" id="WMN07517.1"/>
    </source>
</evidence>
<dbReference type="InterPro" id="IPR014985">
    <property type="entry name" value="WbqC"/>
</dbReference>
<sequence>MENSILIDLQYLPSIAFFSAIEGQNELILEAEEYFEKQTYRNRCHLLSSQQIEVLTVPLFGANKKIKSKDIKIDNSQSWNKKHWRTIQTCYGKSPFFEFFAEEFKSIYEKKYNLLWDLNFDLLTICLKITNQPIKITESVSYKKSVSGNVIDARSLIHPKKANFLNKFYKSIPYGQSFGNEFESNLSVLDLIMNEGPNTKTVIKQSKIK</sequence>
<evidence type="ECO:0000313" key="1">
    <source>
        <dbReference type="EMBL" id="WKK82223.1"/>
    </source>
</evidence>
<dbReference type="Proteomes" id="UP001244443">
    <property type="component" value="Chromosome"/>
</dbReference>
<dbReference type="AlphaFoldDB" id="A0AA51N7E3"/>
<organism evidence="2 3">
    <name type="scientific">Marivirga arenosa</name>
    <dbReference type="NCBI Taxonomy" id="3059076"/>
    <lineage>
        <taxon>Bacteria</taxon>
        <taxon>Pseudomonadati</taxon>
        <taxon>Bacteroidota</taxon>
        <taxon>Cytophagia</taxon>
        <taxon>Cytophagales</taxon>
        <taxon>Marivirgaceae</taxon>
        <taxon>Marivirga</taxon>
    </lineage>
</organism>
<accession>A0AA49GGP6</accession>
<name>A0AA51N7E3_9BACT</name>
<reference evidence="2 3" key="1">
    <citation type="submission" date="2023-08" db="EMBL/GenBank/DDBJ databases">
        <title>Comparative genomics and taxonomic characterization of three novel marine species of genus Marivirga.</title>
        <authorList>
            <person name="Muhammad N."/>
            <person name="Kim S.-G."/>
        </authorList>
    </citation>
    <scope>NUCLEOTIDE SEQUENCE [LARGE SCALE GENOMIC DNA]</scope>
    <source>
        <strain evidence="2 3">ABR2-2</strain>
        <strain evidence="1">BKB1-2</strain>
    </source>
</reference>
<dbReference type="Proteomes" id="UP001232019">
    <property type="component" value="Chromosome"/>
</dbReference>
<dbReference type="EMBL" id="CP129970">
    <property type="protein sequence ID" value="WMN07517.1"/>
    <property type="molecule type" value="Genomic_DNA"/>
</dbReference>
<dbReference type="EMBL" id="CP129968">
    <property type="protein sequence ID" value="WKK82223.1"/>
    <property type="molecule type" value="Genomic_DNA"/>
</dbReference>
<proteinExistence type="predicted"/>
<dbReference type="RefSeq" id="WP_302127776.1">
    <property type="nucleotide sequence ID" value="NZ_CP129968.2"/>
</dbReference>
<accession>A0AA51N7E3</accession>
<dbReference type="Pfam" id="PF08889">
    <property type="entry name" value="WbqC"/>
    <property type="match status" value="1"/>
</dbReference>